<accession>A0A3M2RDN3</accession>
<evidence type="ECO:0000313" key="1">
    <source>
        <dbReference type="EMBL" id="RMJ03269.1"/>
    </source>
</evidence>
<reference evidence="1 2" key="1">
    <citation type="submission" date="2017-06" db="EMBL/GenBank/DDBJ databases">
        <title>Comparative genomic analysis of Ambrosia Fusariam Clade fungi.</title>
        <authorList>
            <person name="Stajich J.E."/>
            <person name="Carrillo J."/>
            <person name="Kijimoto T."/>
            <person name="Eskalen A."/>
            <person name="O'Donnell K."/>
            <person name="Kasson M."/>
        </authorList>
    </citation>
    <scope>NUCLEOTIDE SEQUENCE [LARGE SCALE GENOMIC DNA]</scope>
    <source>
        <strain evidence="1">UCR3666</strain>
    </source>
</reference>
<organism evidence="1 2">
    <name type="scientific">Fusarium kuroshium</name>
    <dbReference type="NCBI Taxonomy" id="2010991"/>
    <lineage>
        <taxon>Eukaryota</taxon>
        <taxon>Fungi</taxon>
        <taxon>Dikarya</taxon>
        <taxon>Ascomycota</taxon>
        <taxon>Pezizomycotina</taxon>
        <taxon>Sordariomycetes</taxon>
        <taxon>Hypocreomycetidae</taxon>
        <taxon>Hypocreales</taxon>
        <taxon>Nectriaceae</taxon>
        <taxon>Fusarium</taxon>
        <taxon>Fusarium solani species complex</taxon>
    </lineage>
</organism>
<evidence type="ECO:0000313" key="2">
    <source>
        <dbReference type="Proteomes" id="UP000277212"/>
    </source>
</evidence>
<protein>
    <submittedName>
        <fullName evidence="1">Uncharacterized protein</fullName>
    </submittedName>
</protein>
<dbReference type="AlphaFoldDB" id="A0A3M2RDN3"/>
<comment type="caution">
    <text evidence="1">The sequence shown here is derived from an EMBL/GenBank/DDBJ whole genome shotgun (WGS) entry which is preliminary data.</text>
</comment>
<dbReference type="EMBL" id="NKUJ01000545">
    <property type="protein sequence ID" value="RMJ03269.1"/>
    <property type="molecule type" value="Genomic_DNA"/>
</dbReference>
<name>A0A3M2RDN3_9HYPO</name>
<gene>
    <name evidence="1" type="ORF">CDV36_015202</name>
</gene>
<keyword evidence="2" id="KW-1185">Reference proteome</keyword>
<dbReference type="Proteomes" id="UP000277212">
    <property type="component" value="Unassembled WGS sequence"/>
</dbReference>
<sequence length="130" mass="14674">MSFLNSVVASRSRRSLCLTPLSLEFLVGELMPIFPPQALFSQLGRRNSLLPLYRKQESAQDRVSAQNHTICLNSVESWLNRGEVSIGEGEEEEEKEMSESEDSEFIYLRHTRSLVESPSPLSLILMSIGD</sequence>
<proteinExistence type="predicted"/>